<keyword evidence="7" id="KW-0496">Mitochondrion</keyword>
<evidence type="ECO:0000256" key="8">
    <source>
        <dbReference type="ARBA" id="ARBA00023136"/>
    </source>
</evidence>
<proteinExistence type="inferred from homology"/>
<evidence type="ECO:0000313" key="12">
    <source>
        <dbReference type="Proteomes" id="UP000051952"/>
    </source>
</evidence>
<dbReference type="Gene3D" id="1.50.40.10">
    <property type="entry name" value="Mitochondrial carrier domain"/>
    <property type="match status" value="1"/>
</dbReference>
<evidence type="ECO:0000256" key="9">
    <source>
        <dbReference type="PROSITE-ProRule" id="PRU00282"/>
    </source>
</evidence>
<dbReference type="GO" id="GO:0022857">
    <property type="term" value="F:transmembrane transporter activity"/>
    <property type="evidence" value="ECO:0007669"/>
    <property type="project" value="TreeGrafter"/>
</dbReference>
<keyword evidence="3 10" id="KW-0813">Transport</keyword>
<dbReference type="PANTHER" id="PTHR45624">
    <property type="entry name" value="MITOCHONDRIAL BASIC AMINO ACIDS TRANSPORTER-RELATED"/>
    <property type="match status" value="1"/>
</dbReference>
<dbReference type="PANTHER" id="PTHR45624:SF10">
    <property type="entry name" value="SLC (SOLUTE CARRIER) HOMOLOG"/>
    <property type="match status" value="1"/>
</dbReference>
<dbReference type="SUPFAM" id="SSF103506">
    <property type="entry name" value="Mitochondrial carrier"/>
    <property type="match status" value="1"/>
</dbReference>
<organism evidence="11 12">
    <name type="scientific">Bodo saltans</name>
    <name type="common">Flagellated protozoan</name>
    <dbReference type="NCBI Taxonomy" id="75058"/>
    <lineage>
        <taxon>Eukaryota</taxon>
        <taxon>Discoba</taxon>
        <taxon>Euglenozoa</taxon>
        <taxon>Kinetoplastea</taxon>
        <taxon>Metakinetoplastina</taxon>
        <taxon>Eubodonida</taxon>
        <taxon>Bodonidae</taxon>
        <taxon>Bodo</taxon>
    </lineage>
</organism>
<dbReference type="InterPro" id="IPR023395">
    <property type="entry name" value="MCP_dom_sf"/>
</dbReference>
<evidence type="ECO:0000256" key="7">
    <source>
        <dbReference type="ARBA" id="ARBA00023128"/>
    </source>
</evidence>
<gene>
    <name evidence="11" type="ORF">BSAL_37780</name>
</gene>
<feature type="repeat" description="Solcar" evidence="9">
    <location>
        <begin position="58"/>
        <end position="149"/>
    </location>
</feature>
<dbReference type="InterPro" id="IPR050567">
    <property type="entry name" value="Mitochondrial_Carrier"/>
</dbReference>
<keyword evidence="5" id="KW-0677">Repeat</keyword>
<keyword evidence="6" id="KW-1133">Transmembrane helix</keyword>
<evidence type="ECO:0000256" key="4">
    <source>
        <dbReference type="ARBA" id="ARBA00022692"/>
    </source>
</evidence>
<evidence type="ECO:0000256" key="1">
    <source>
        <dbReference type="ARBA" id="ARBA00004225"/>
    </source>
</evidence>
<dbReference type="EMBL" id="CYKH01002050">
    <property type="protein sequence ID" value="CUG92510.1"/>
    <property type="molecule type" value="Genomic_DNA"/>
</dbReference>
<evidence type="ECO:0000256" key="10">
    <source>
        <dbReference type="RuleBase" id="RU000488"/>
    </source>
</evidence>
<evidence type="ECO:0000256" key="3">
    <source>
        <dbReference type="ARBA" id="ARBA00022448"/>
    </source>
</evidence>
<sequence length="360" mass="38854">MISPPLLTLLHCIDEATRILTSDSHRSTDFMTVSKEATVCHDDCDRRSASSIAGAITAMSIASVVPGAVQGATTILLGHPLDTLKTRQQAMYRRTAHTAAQSQRLLPLALSMLREEGVLCFYRGVVPPLTIAAVKRSAQLALFEKLTSSGSGNSGSKSSTSLNPFPNFQPPAWAQPFLSGAFAGSTGTIVGCPMNVIKVQTQNTSREVIHNAWSCTLEIYRRDGPLGFYRGWRQQLAKDCLFAGTYLGLYATLKTQLMKRRNASCTTPWEAFLAGSCASMFTWVVLFPLDTLKTRAQARSTSDIARAAKGSGAIGWYRGLGAALLRAGPVNGFAMLVYESTRGYLNNTPSSSKTSLRGQQ</sequence>
<reference evidence="12" key="1">
    <citation type="submission" date="2015-09" db="EMBL/GenBank/DDBJ databases">
        <authorList>
            <consortium name="Pathogen Informatics"/>
        </authorList>
    </citation>
    <scope>NUCLEOTIDE SEQUENCE [LARGE SCALE GENOMIC DNA]</scope>
    <source>
        <strain evidence="12">Lake Konstanz</strain>
    </source>
</reference>
<keyword evidence="8 9" id="KW-0472">Membrane</keyword>
<name>A0A0S4JQI3_BODSA</name>
<feature type="repeat" description="Solcar" evidence="9">
    <location>
        <begin position="171"/>
        <end position="256"/>
    </location>
</feature>
<dbReference type="OMA" id="LIGCPMH"/>
<evidence type="ECO:0000313" key="11">
    <source>
        <dbReference type="EMBL" id="CUG92510.1"/>
    </source>
</evidence>
<dbReference type="InterPro" id="IPR018108">
    <property type="entry name" value="MCP_transmembrane"/>
</dbReference>
<dbReference type="OrthoDB" id="193856at2759"/>
<evidence type="ECO:0000256" key="6">
    <source>
        <dbReference type="ARBA" id="ARBA00022989"/>
    </source>
</evidence>
<protein>
    <submittedName>
        <fullName evidence="11">Mitochondrial carrier protein, putative</fullName>
    </submittedName>
</protein>
<comment type="similarity">
    <text evidence="2 10">Belongs to the mitochondrial carrier (TC 2.A.29) family.</text>
</comment>
<dbReference type="AlphaFoldDB" id="A0A0S4JQI3"/>
<dbReference type="Proteomes" id="UP000051952">
    <property type="component" value="Unassembled WGS sequence"/>
</dbReference>
<keyword evidence="4 9" id="KW-0812">Transmembrane</keyword>
<accession>A0A0S4JQI3</accession>
<dbReference type="VEuPathDB" id="TriTrypDB:BSAL_37780"/>
<dbReference type="PROSITE" id="PS50920">
    <property type="entry name" value="SOLCAR"/>
    <property type="match status" value="3"/>
</dbReference>
<evidence type="ECO:0000256" key="2">
    <source>
        <dbReference type="ARBA" id="ARBA00006375"/>
    </source>
</evidence>
<comment type="subcellular location">
    <subcellularLocation>
        <location evidence="1">Mitochondrion membrane</location>
        <topology evidence="1">Multi-pass membrane protein</topology>
    </subcellularLocation>
</comment>
<feature type="repeat" description="Solcar" evidence="9">
    <location>
        <begin position="266"/>
        <end position="344"/>
    </location>
</feature>
<dbReference type="Pfam" id="PF00153">
    <property type="entry name" value="Mito_carr"/>
    <property type="match status" value="3"/>
</dbReference>
<dbReference type="GO" id="GO:0031966">
    <property type="term" value="C:mitochondrial membrane"/>
    <property type="evidence" value="ECO:0007669"/>
    <property type="project" value="UniProtKB-SubCell"/>
</dbReference>
<evidence type="ECO:0000256" key="5">
    <source>
        <dbReference type="ARBA" id="ARBA00022737"/>
    </source>
</evidence>
<keyword evidence="12" id="KW-1185">Reference proteome</keyword>